<dbReference type="OrthoDB" id="7916272at2"/>
<dbReference type="RefSeq" id="WP_075637192.1">
    <property type="nucleotide sequence ID" value="NZ_MKIO01000047.1"/>
</dbReference>
<dbReference type="Proteomes" id="UP000186143">
    <property type="component" value="Unassembled WGS sequence"/>
</dbReference>
<evidence type="ECO:0000313" key="2">
    <source>
        <dbReference type="EMBL" id="OLP52645.1"/>
    </source>
</evidence>
<name>A0A1Q9ACL3_9HYPH</name>
<protein>
    <submittedName>
        <fullName evidence="2">Uncharacterized protein</fullName>
    </submittedName>
</protein>
<dbReference type="STRING" id="1672749.BJF92_14620"/>
<dbReference type="AlphaFoldDB" id="A0A1Q9ACL3"/>
<proteinExistence type="predicted"/>
<accession>A0A1Q9ACL3</accession>
<dbReference type="EMBL" id="MKIO01000047">
    <property type="protein sequence ID" value="OLP52645.1"/>
    <property type="molecule type" value="Genomic_DNA"/>
</dbReference>
<organism evidence="2 3">
    <name type="scientific">Xaviernesmea rhizosphaerae</name>
    <dbReference type="NCBI Taxonomy" id="1672749"/>
    <lineage>
        <taxon>Bacteria</taxon>
        <taxon>Pseudomonadati</taxon>
        <taxon>Pseudomonadota</taxon>
        <taxon>Alphaproteobacteria</taxon>
        <taxon>Hyphomicrobiales</taxon>
        <taxon>Rhizobiaceae</taxon>
        <taxon>Rhizobium/Agrobacterium group</taxon>
        <taxon>Xaviernesmea</taxon>
    </lineage>
</organism>
<evidence type="ECO:0000313" key="3">
    <source>
        <dbReference type="Proteomes" id="UP000186143"/>
    </source>
</evidence>
<feature type="region of interest" description="Disordered" evidence="1">
    <location>
        <begin position="1"/>
        <end position="20"/>
    </location>
</feature>
<sequence length="87" mass="8715">MPDRFNAHAPSMTGPATRGFAITPSDSAALPEITRAVYVGVSGTLALRLSEGQTVTLANVPAGSILPLRADLVLATGTTAGGLVGLL</sequence>
<reference evidence="2 3" key="1">
    <citation type="submission" date="2016-09" db="EMBL/GenBank/DDBJ databases">
        <title>Rhizobium sp. nov., a novel species isolated from the rice rhizosphere.</title>
        <authorList>
            <person name="Zhao J."/>
            <person name="Zhang X."/>
        </authorList>
    </citation>
    <scope>NUCLEOTIDE SEQUENCE [LARGE SCALE GENOMIC DNA]</scope>
    <source>
        <strain evidence="2 3">MH17</strain>
    </source>
</reference>
<evidence type="ECO:0000256" key="1">
    <source>
        <dbReference type="SAM" id="MobiDB-lite"/>
    </source>
</evidence>
<gene>
    <name evidence="2" type="ORF">BJF92_14620</name>
</gene>
<comment type="caution">
    <text evidence="2">The sequence shown here is derived from an EMBL/GenBank/DDBJ whole genome shotgun (WGS) entry which is preliminary data.</text>
</comment>